<keyword evidence="3" id="KW-0255">Endonuclease</keyword>
<sequence>MQGIVAICWIADKIMYLLMFLIIKFQILIKSRGYMEIKDVFGAQPKSVWEYLCENGQGLYVPAYQRQYSWDTPKITRLIEDICHGFTTLTSRDDAITFLGTIIAIHDTNLVTVDPIVKGDVPSRVMTIIDGQQRLTTLLLVNTVLHEEIKLRLVKKRSKSSDEDADVWLIEECMKVIGRLAKTFEENKDYGDPDFQYYPRMIRAYDDSWSRKKDKASYKSAIGHYLHTYGKYGREEIKKNFKYEPPESEQENSSKYKPLSEGRKTVYKLIKNISKCIDSGAKVAVKSEQMELELPEFTDILDNDKFQNLLLKSEFPESVKAKLSDVGDHSFEELTRLVLFANFVLDRVAITIVTAKNEDYAFDMFESLNTTGEPLTAFETFKPKIINAEKLSGYEKSKSHQYVKAIEDYLESTGKSNDKQDTTSRLIVTFALAEKGEKLSKRLSDQRRFLKDSFESFPGLEQQQEYVRYLSHAALFIRYSWPEDKSKATTISSAEEAQTDEVILCIDLLRKFNHTITLGPLIRFYSEIRRVAPEYREQAINNFIDAVKAITAFSVLWRSSRRSTENIDSHYRKLMLNGYADVGLKPLARNNNDFGSEITLSVIELKKAFLSILEREGHVGSKEDWVKAISKIPAYSNQKEITRFILLAAAHDSVEDKANPGLTVAGRPGILPLLDVKNWTGEQSKTIEHIAPQEKESKGWLEDIYEDPELIDRLGNLTLLPIRENSSLKNGSWEKKKLFYKILSAMTPDELEPLLEQGKAQNINLAQSTNDLLIESKYLPLVKSVTTVEGDWTKELIEKRSVRIAELAWERIHAWLAVE</sequence>
<dbReference type="InterPro" id="IPR004919">
    <property type="entry name" value="GmrSD_N"/>
</dbReference>
<comment type="caution">
    <text evidence="3">The sequence shown here is derived from an EMBL/GenBank/DDBJ whole genome shotgun (WGS) entry which is preliminary data.</text>
</comment>
<evidence type="ECO:0000259" key="2">
    <source>
        <dbReference type="Pfam" id="PF07510"/>
    </source>
</evidence>
<feature type="domain" description="GmrSD restriction endonucleases N-terminal" evidence="1">
    <location>
        <begin position="50"/>
        <end position="385"/>
    </location>
</feature>
<keyword evidence="3" id="KW-0540">Nuclease</keyword>
<dbReference type="PANTHER" id="PTHR35149:SF1">
    <property type="entry name" value="DUF5655 DOMAIN-CONTAINING PROTEIN"/>
    <property type="match status" value="1"/>
</dbReference>
<protein>
    <submittedName>
        <fullName evidence="3">DUF262 domain-containing HNH endonuclease family protein</fullName>
    </submittedName>
</protein>
<dbReference type="RefSeq" id="WP_252838457.1">
    <property type="nucleotide sequence ID" value="NZ_JAJJVQ010000004.1"/>
</dbReference>
<organism evidence="3 4">
    <name type="scientific">Citrobacter meridianamericanus</name>
    <dbReference type="NCBI Taxonomy" id="2894201"/>
    <lineage>
        <taxon>Bacteria</taxon>
        <taxon>Pseudomonadati</taxon>
        <taxon>Pseudomonadota</taxon>
        <taxon>Gammaproteobacteria</taxon>
        <taxon>Enterobacterales</taxon>
        <taxon>Enterobacteriaceae</taxon>
        <taxon>Citrobacter</taxon>
    </lineage>
</organism>
<evidence type="ECO:0000313" key="3">
    <source>
        <dbReference type="EMBL" id="MCO5782335.1"/>
    </source>
</evidence>
<gene>
    <name evidence="3" type="ORF">LOD26_13510</name>
</gene>
<dbReference type="InterPro" id="IPR011089">
    <property type="entry name" value="GmrSD_C"/>
</dbReference>
<dbReference type="Pfam" id="PF03235">
    <property type="entry name" value="GmrSD_N"/>
    <property type="match status" value="1"/>
</dbReference>
<evidence type="ECO:0000259" key="1">
    <source>
        <dbReference type="Pfam" id="PF03235"/>
    </source>
</evidence>
<dbReference type="GO" id="GO:0004519">
    <property type="term" value="F:endonuclease activity"/>
    <property type="evidence" value="ECO:0007669"/>
    <property type="project" value="UniProtKB-KW"/>
</dbReference>
<dbReference type="Pfam" id="PF07510">
    <property type="entry name" value="GmrSD_C"/>
    <property type="match status" value="1"/>
</dbReference>
<dbReference type="PANTHER" id="PTHR35149">
    <property type="entry name" value="SLL5132 PROTEIN"/>
    <property type="match status" value="1"/>
</dbReference>
<evidence type="ECO:0000313" key="4">
    <source>
        <dbReference type="Proteomes" id="UP001139290"/>
    </source>
</evidence>
<feature type="domain" description="GmrSD restriction endonucleases C-terminal" evidence="2">
    <location>
        <begin position="667"/>
        <end position="806"/>
    </location>
</feature>
<dbReference type="Proteomes" id="UP001139290">
    <property type="component" value="Unassembled WGS sequence"/>
</dbReference>
<keyword evidence="4" id="KW-1185">Reference proteome</keyword>
<proteinExistence type="predicted"/>
<accession>A0ABT1B8X7</accession>
<keyword evidence="3" id="KW-0378">Hydrolase</keyword>
<dbReference type="EMBL" id="JAJJVQ010000004">
    <property type="protein sequence ID" value="MCO5782335.1"/>
    <property type="molecule type" value="Genomic_DNA"/>
</dbReference>
<name>A0ABT1B8X7_9ENTR</name>
<reference evidence="3" key="1">
    <citation type="submission" date="2021-11" db="EMBL/GenBank/DDBJ databases">
        <title>Citrobacter meridianamericanus sp. nov. isolated from soil.</title>
        <authorList>
            <person name="Furlan J.P.R."/>
            <person name="Stehling E.G."/>
        </authorList>
    </citation>
    <scope>NUCLEOTIDE SEQUENCE</scope>
    <source>
        <strain evidence="3">BR102</strain>
    </source>
</reference>